<organism evidence="2 3">
    <name type="scientific">Monoraphidium neglectum</name>
    <dbReference type="NCBI Taxonomy" id="145388"/>
    <lineage>
        <taxon>Eukaryota</taxon>
        <taxon>Viridiplantae</taxon>
        <taxon>Chlorophyta</taxon>
        <taxon>core chlorophytes</taxon>
        <taxon>Chlorophyceae</taxon>
        <taxon>CS clade</taxon>
        <taxon>Sphaeropleales</taxon>
        <taxon>Selenastraceae</taxon>
        <taxon>Monoraphidium</taxon>
    </lineage>
</organism>
<name>A0A0D2MFC5_9CHLO</name>
<dbReference type="AlphaFoldDB" id="A0A0D2MFC5"/>
<feature type="compositionally biased region" description="Low complexity" evidence="1">
    <location>
        <begin position="74"/>
        <end position="85"/>
    </location>
</feature>
<evidence type="ECO:0000313" key="3">
    <source>
        <dbReference type="Proteomes" id="UP000054498"/>
    </source>
</evidence>
<dbReference type="Proteomes" id="UP000054498">
    <property type="component" value="Unassembled WGS sequence"/>
</dbReference>
<proteinExistence type="predicted"/>
<protein>
    <recommendedName>
        <fullName evidence="4">Protein kinase domain-containing protein</fullName>
    </recommendedName>
</protein>
<keyword evidence="3" id="KW-1185">Reference proteome</keyword>
<feature type="region of interest" description="Disordered" evidence="1">
    <location>
        <begin position="74"/>
        <end position="94"/>
    </location>
</feature>
<reference evidence="2 3" key="1">
    <citation type="journal article" date="2013" name="BMC Genomics">
        <title>Reconstruction of the lipid metabolism for the microalga Monoraphidium neglectum from its genome sequence reveals characteristics suitable for biofuel production.</title>
        <authorList>
            <person name="Bogen C."/>
            <person name="Al-Dilaimi A."/>
            <person name="Albersmeier A."/>
            <person name="Wichmann J."/>
            <person name="Grundmann M."/>
            <person name="Rupp O."/>
            <person name="Lauersen K.J."/>
            <person name="Blifernez-Klassen O."/>
            <person name="Kalinowski J."/>
            <person name="Goesmann A."/>
            <person name="Mussgnug J.H."/>
            <person name="Kruse O."/>
        </authorList>
    </citation>
    <scope>NUCLEOTIDE SEQUENCE [LARGE SCALE GENOMIC DNA]</scope>
    <source>
        <strain evidence="2 3">SAG 48.87</strain>
    </source>
</reference>
<dbReference type="RefSeq" id="XP_013900864.1">
    <property type="nucleotide sequence ID" value="XM_014045410.1"/>
</dbReference>
<evidence type="ECO:0000313" key="2">
    <source>
        <dbReference type="EMBL" id="KIZ01845.1"/>
    </source>
</evidence>
<dbReference type="KEGG" id="mng:MNEG_6113"/>
<sequence length="280" mass="28468">MRAVGRAAGGAAMIAVAGCAAAVVCAKLLRRRRAGRAPPAAAPPPSASASSTACDDSLLLCKRLTACCATSRRSRASSGCSSSGTLTTDTSPDITATSIATSSGDISITALLDLSTSIAPEAAAGLKTPDSCSTDTGRSTSPDAASGREVPAAPCNIDTAHLPRGEWAPCGSELYAELESQLWCDADEVFAAGAPLGAGGQGEVRRVALLGRSYALKCDTKGDSEEGAFEHQLSGAAAHARVVRPIVSACGDNCVTTYHLFELAAGDLDHVMTGHRWWCS</sequence>
<feature type="region of interest" description="Disordered" evidence="1">
    <location>
        <begin position="125"/>
        <end position="151"/>
    </location>
</feature>
<dbReference type="PROSITE" id="PS51257">
    <property type="entry name" value="PROKAR_LIPOPROTEIN"/>
    <property type="match status" value="1"/>
</dbReference>
<feature type="compositionally biased region" description="Polar residues" evidence="1">
    <location>
        <begin position="130"/>
        <end position="143"/>
    </location>
</feature>
<accession>A0A0D2MFC5</accession>
<evidence type="ECO:0000256" key="1">
    <source>
        <dbReference type="SAM" id="MobiDB-lite"/>
    </source>
</evidence>
<gene>
    <name evidence="2" type="ORF">MNEG_6113</name>
</gene>
<dbReference type="GeneID" id="25738989"/>
<dbReference type="EMBL" id="KK101184">
    <property type="protein sequence ID" value="KIZ01845.1"/>
    <property type="molecule type" value="Genomic_DNA"/>
</dbReference>
<evidence type="ECO:0008006" key="4">
    <source>
        <dbReference type="Google" id="ProtNLM"/>
    </source>
</evidence>